<evidence type="ECO:0000256" key="1">
    <source>
        <dbReference type="ARBA" id="ARBA00023186"/>
    </source>
</evidence>
<protein>
    <recommendedName>
        <fullName evidence="3">DnaJ-like protein C11 C-terminal domain-containing protein</fullName>
    </recommendedName>
</protein>
<dbReference type="Pfam" id="PF11875">
    <property type="entry name" value="DnaJ-like_C11_C"/>
    <property type="match status" value="1"/>
</dbReference>
<dbReference type="InterPro" id="IPR052243">
    <property type="entry name" value="Mito_inner_membrane_organizer"/>
</dbReference>
<feature type="region of interest" description="Disordered" evidence="2">
    <location>
        <begin position="26"/>
        <end position="46"/>
    </location>
</feature>
<comment type="caution">
    <text evidence="4">The sequence shown here is derived from an EMBL/GenBank/DDBJ whole genome shotgun (WGS) entry which is preliminary data.</text>
</comment>
<sequence length="506" mass="56659">MESGSLPVDIENNQFVSHVAIRKFDPESMKGSSGDASGKADDENPNLAKSINEASFELAVECTDDGFKISKDAEVTIYKSMPPSRVGGPWSGSIEGTTTVGPSTKNTASGSVTLDYKASPWSNLSLGMIRGHELFYPLVSLGGTLMHGGSKFGVTFYHNVNYLHAMVLEHSMFSISFHHAFPNTRWVLMSAISRRKELSLAITNSKLSGRLCWNLRKPNEVETRFDVRPMISKDKRAHLFCNFRPGSWQLGASLIQSLHSQMATIGMGVRLYSIRGLEWILSWNRGDATIRIPILISRTIKPMSAVQALYFGMVSFFIQEGIAEVWGWKSIEDEGEEDNSAPVFVNTAKTREDAEMQKELMMRQAKRRKRDEAEKDGLVIQSAVYEAREGDSWDVTVPLQFWVSKSSLTLPKTSKSQLLGFYNVAEKVVRQRTPEAMVPLSWWQDSWKDLWESTEEVGNLVSSDTALVTLRVTYDFKGASYTITVRDEEELILPNPRATQLAKAKD</sequence>
<feature type="domain" description="DnaJ-like protein C11 C-terminal" evidence="3">
    <location>
        <begin position="347"/>
        <end position="494"/>
    </location>
</feature>
<evidence type="ECO:0000259" key="3">
    <source>
        <dbReference type="Pfam" id="PF11875"/>
    </source>
</evidence>
<reference evidence="4" key="1">
    <citation type="submission" date="2023-08" db="EMBL/GenBank/DDBJ databases">
        <authorList>
            <person name="Audoor S."/>
            <person name="Bilcke G."/>
        </authorList>
    </citation>
    <scope>NUCLEOTIDE SEQUENCE</scope>
</reference>
<dbReference type="InterPro" id="IPR024586">
    <property type="entry name" value="DnaJ-like_C11_C"/>
</dbReference>
<name>A0AAD2CGJ3_9STRA</name>
<evidence type="ECO:0000256" key="2">
    <source>
        <dbReference type="SAM" id="MobiDB-lite"/>
    </source>
</evidence>
<dbReference type="GO" id="GO:0005739">
    <property type="term" value="C:mitochondrion"/>
    <property type="evidence" value="ECO:0007669"/>
    <property type="project" value="GOC"/>
</dbReference>
<proteinExistence type="predicted"/>
<dbReference type="EMBL" id="CAKOGP040000335">
    <property type="protein sequence ID" value="CAJ1934266.1"/>
    <property type="molecule type" value="Genomic_DNA"/>
</dbReference>
<evidence type="ECO:0000313" key="4">
    <source>
        <dbReference type="EMBL" id="CAJ1934266.1"/>
    </source>
</evidence>
<dbReference type="GO" id="GO:0042407">
    <property type="term" value="P:cristae formation"/>
    <property type="evidence" value="ECO:0007669"/>
    <property type="project" value="TreeGrafter"/>
</dbReference>
<gene>
    <name evidence="4" type="ORF">CYCCA115_LOCUS3670</name>
</gene>
<keyword evidence="1" id="KW-0143">Chaperone</keyword>
<keyword evidence="5" id="KW-1185">Reference proteome</keyword>
<organism evidence="4 5">
    <name type="scientific">Cylindrotheca closterium</name>
    <dbReference type="NCBI Taxonomy" id="2856"/>
    <lineage>
        <taxon>Eukaryota</taxon>
        <taxon>Sar</taxon>
        <taxon>Stramenopiles</taxon>
        <taxon>Ochrophyta</taxon>
        <taxon>Bacillariophyta</taxon>
        <taxon>Bacillariophyceae</taxon>
        <taxon>Bacillariophycidae</taxon>
        <taxon>Bacillariales</taxon>
        <taxon>Bacillariaceae</taxon>
        <taxon>Cylindrotheca</taxon>
    </lineage>
</organism>
<dbReference type="Proteomes" id="UP001295423">
    <property type="component" value="Unassembled WGS sequence"/>
</dbReference>
<dbReference type="AlphaFoldDB" id="A0AAD2CGJ3"/>
<dbReference type="PANTHER" id="PTHR44157:SF1">
    <property type="entry name" value="DNAJ HOMOLOG SUBFAMILY C MEMBER 11"/>
    <property type="match status" value="1"/>
</dbReference>
<evidence type="ECO:0000313" key="5">
    <source>
        <dbReference type="Proteomes" id="UP001295423"/>
    </source>
</evidence>
<dbReference type="PANTHER" id="PTHR44157">
    <property type="entry name" value="DNAJ HOMOLOG SUBFAMILY C MEMBER 11"/>
    <property type="match status" value="1"/>
</dbReference>
<accession>A0AAD2CGJ3</accession>